<dbReference type="PANTHER" id="PTHR30204:SF96">
    <property type="entry name" value="CHROMOSOME-ANCHORING PROTEIN RACA"/>
    <property type="match status" value="1"/>
</dbReference>
<evidence type="ECO:0000256" key="1">
    <source>
        <dbReference type="ARBA" id="ARBA00023125"/>
    </source>
</evidence>
<dbReference type="SUPFAM" id="SSF46955">
    <property type="entry name" value="Putative DNA-binding domain"/>
    <property type="match status" value="1"/>
</dbReference>
<dbReference type="InterPro" id="IPR009061">
    <property type="entry name" value="DNA-bd_dom_put_sf"/>
</dbReference>
<dbReference type="InterPro" id="IPR000551">
    <property type="entry name" value="MerR-type_HTH_dom"/>
</dbReference>
<dbReference type="PANTHER" id="PTHR30204">
    <property type="entry name" value="REDOX-CYCLING DRUG-SENSING TRANSCRIPTIONAL ACTIVATOR SOXR"/>
    <property type="match status" value="1"/>
</dbReference>
<protein>
    <submittedName>
        <fullName evidence="3">MerR family transcriptional regulator</fullName>
    </submittedName>
</protein>
<evidence type="ECO:0000259" key="2">
    <source>
        <dbReference type="PROSITE" id="PS50937"/>
    </source>
</evidence>
<comment type="caution">
    <text evidence="3">The sequence shown here is derived from an EMBL/GenBank/DDBJ whole genome shotgun (WGS) entry which is preliminary data.</text>
</comment>
<evidence type="ECO:0000313" key="4">
    <source>
        <dbReference type="Proteomes" id="UP000823937"/>
    </source>
</evidence>
<gene>
    <name evidence="3" type="ORF">H9895_09410</name>
</gene>
<accession>A0A9D1TLD5</accession>
<dbReference type="GO" id="GO:0003700">
    <property type="term" value="F:DNA-binding transcription factor activity"/>
    <property type="evidence" value="ECO:0007669"/>
    <property type="project" value="InterPro"/>
</dbReference>
<name>A0A9D1TLD5_9BACI</name>
<dbReference type="EMBL" id="DXHX01000131">
    <property type="protein sequence ID" value="HIV75282.1"/>
    <property type="molecule type" value="Genomic_DNA"/>
</dbReference>
<reference evidence="3" key="1">
    <citation type="journal article" date="2021" name="PeerJ">
        <title>Extensive microbial diversity within the chicken gut microbiome revealed by metagenomics and culture.</title>
        <authorList>
            <person name="Gilroy R."/>
            <person name="Ravi A."/>
            <person name="Getino M."/>
            <person name="Pursley I."/>
            <person name="Horton D.L."/>
            <person name="Alikhan N.F."/>
            <person name="Baker D."/>
            <person name="Gharbi K."/>
            <person name="Hall N."/>
            <person name="Watson M."/>
            <person name="Adriaenssens E.M."/>
            <person name="Foster-Nyarko E."/>
            <person name="Jarju S."/>
            <person name="Secka A."/>
            <person name="Antonio M."/>
            <person name="Oren A."/>
            <person name="Chaudhuri R.R."/>
            <person name="La Ragione R."/>
            <person name="Hildebrand F."/>
            <person name="Pallen M.J."/>
        </authorList>
    </citation>
    <scope>NUCLEOTIDE SEQUENCE</scope>
    <source>
        <strain evidence="3">CHK169-2315</strain>
    </source>
</reference>
<dbReference type="Pfam" id="PF00376">
    <property type="entry name" value="MerR"/>
    <property type="match status" value="1"/>
</dbReference>
<dbReference type="Proteomes" id="UP000823937">
    <property type="component" value="Unassembled WGS sequence"/>
</dbReference>
<dbReference type="Gene3D" id="1.10.1660.10">
    <property type="match status" value="1"/>
</dbReference>
<proteinExistence type="predicted"/>
<keyword evidence="1" id="KW-0238">DNA-binding</keyword>
<dbReference type="AlphaFoldDB" id="A0A9D1TLD5"/>
<reference evidence="3" key="2">
    <citation type="submission" date="2021-04" db="EMBL/GenBank/DDBJ databases">
        <authorList>
            <person name="Gilroy R."/>
        </authorList>
    </citation>
    <scope>NUCLEOTIDE SEQUENCE</scope>
    <source>
        <strain evidence="3">CHK169-2315</strain>
    </source>
</reference>
<dbReference type="InterPro" id="IPR047057">
    <property type="entry name" value="MerR_fam"/>
</dbReference>
<evidence type="ECO:0000313" key="3">
    <source>
        <dbReference type="EMBL" id="HIV75282.1"/>
    </source>
</evidence>
<sequence length="247" mass="29571">MNLWTTGEVAKQRGISVRTLRYYDQIKLLKPSFRDENGKRFYAEEDLIKLEKIIILKKLSLPLDDIHEVLEKLTYKQILMSHYNYLREQQAKLEMSISHTTSLIHMLDLNEQLSWEKISTIVYHAEENNNKKWLDYFEKDEQEFLQRTMPKLNNHNEQTQAYMSFLHRIEWCIKRDIAPESEEALQIVSTLMAFAQDDFQGNTTLMDKFWEIRKLPVEDTGLFPISDEVLSFVERAMDHLEREEDLY</sequence>
<dbReference type="GO" id="GO:0003677">
    <property type="term" value="F:DNA binding"/>
    <property type="evidence" value="ECO:0007669"/>
    <property type="project" value="UniProtKB-KW"/>
</dbReference>
<dbReference type="PROSITE" id="PS50937">
    <property type="entry name" value="HTH_MERR_2"/>
    <property type="match status" value="1"/>
</dbReference>
<feature type="domain" description="HTH merR-type" evidence="2">
    <location>
        <begin position="3"/>
        <end position="72"/>
    </location>
</feature>
<organism evidence="3 4">
    <name type="scientific">Candidatus Pseudogracilibacillus intestinigallinarum</name>
    <dbReference type="NCBI Taxonomy" id="2838742"/>
    <lineage>
        <taxon>Bacteria</taxon>
        <taxon>Bacillati</taxon>
        <taxon>Bacillota</taxon>
        <taxon>Bacilli</taxon>
        <taxon>Bacillales</taxon>
        <taxon>Bacillaceae</taxon>
        <taxon>Pseudogracilibacillus</taxon>
    </lineage>
</organism>
<dbReference type="PRINTS" id="PR00040">
    <property type="entry name" value="HTHMERR"/>
</dbReference>
<dbReference type="CDD" id="cd01106">
    <property type="entry name" value="HTH_TipAL-Mta"/>
    <property type="match status" value="1"/>
</dbReference>
<dbReference type="SMART" id="SM00422">
    <property type="entry name" value="HTH_MERR"/>
    <property type="match status" value="1"/>
</dbReference>